<dbReference type="AlphaFoldDB" id="A0AAN9Z4V6"/>
<comment type="caution">
    <text evidence="3">The sequence shown here is derived from an EMBL/GenBank/DDBJ whole genome shotgun (WGS) entry which is preliminary data.</text>
</comment>
<feature type="transmembrane region" description="Helical" evidence="1">
    <location>
        <begin position="289"/>
        <end position="311"/>
    </location>
</feature>
<dbReference type="InterPro" id="IPR036116">
    <property type="entry name" value="FN3_sf"/>
</dbReference>
<keyword evidence="1" id="KW-0812">Transmembrane</keyword>
<keyword evidence="1" id="KW-0472">Membrane</keyword>
<feature type="domain" description="Ig-like" evidence="2">
    <location>
        <begin position="82"/>
        <end position="174"/>
    </location>
</feature>
<dbReference type="SUPFAM" id="SSF49265">
    <property type="entry name" value="Fibronectin type III"/>
    <property type="match status" value="1"/>
</dbReference>
<proteinExistence type="predicted"/>
<dbReference type="PANTHER" id="PTHR23278:SF19">
    <property type="entry name" value="OBSCURIN"/>
    <property type="match status" value="1"/>
</dbReference>
<evidence type="ECO:0000259" key="2">
    <source>
        <dbReference type="PROSITE" id="PS50835"/>
    </source>
</evidence>
<dbReference type="Pfam" id="PF13927">
    <property type="entry name" value="Ig_3"/>
    <property type="match status" value="1"/>
</dbReference>
<protein>
    <recommendedName>
        <fullName evidence="2">Ig-like domain-containing protein</fullName>
    </recommendedName>
</protein>
<dbReference type="Gene3D" id="2.60.40.10">
    <property type="entry name" value="Immunoglobulins"/>
    <property type="match status" value="2"/>
</dbReference>
<evidence type="ECO:0000256" key="1">
    <source>
        <dbReference type="SAM" id="Phobius"/>
    </source>
</evidence>
<dbReference type="InterPro" id="IPR013783">
    <property type="entry name" value="Ig-like_fold"/>
</dbReference>
<dbReference type="CDD" id="cd00096">
    <property type="entry name" value="Ig"/>
    <property type="match status" value="1"/>
</dbReference>
<gene>
    <name evidence="3" type="ORF">R5R35_014368</name>
</gene>
<accession>A0AAN9Z4V6</accession>
<evidence type="ECO:0000313" key="4">
    <source>
        <dbReference type="Proteomes" id="UP001378592"/>
    </source>
</evidence>
<dbReference type="Proteomes" id="UP001378592">
    <property type="component" value="Unassembled WGS sequence"/>
</dbReference>
<sequence length="495" mass="51338">MRLSEALSRGAVSEWTLLFYSQGRIVQHDQKAGVLLINQDLALQAVSRHQAGNYSCFASNVEGDGESNAVQLRVMYKPVCRPEQRRVYAVARLEPASITCEVEAYPPPVDFRWSFNHSGSSDAVVEVPEARFRSQGGARAASVLTYTPVSELDYGTLMCTAFNTAGQQRDACVFHIIAAGRPEPPLNCTLVNQTTGSLEVDCVEGFDGGLQQLFLLEVFDLESGQLAANISSRWPRFLVEGLRAGRSLKMLAFAANSVGRSEPLALEGFTLKQAEKRTGPPAALRMTPLLGTLLGALTALLLVAAAVVAAVRARAGSGGGAGGAVGGGVARPADLAIKDKAAAGDADAPADFDADEKNPDVIPCSKDAEYQVVETPGDAASREALQCNGNLHGVFKGGGGGVRYVAARQGEDVAFAELGLARGSGAAAAGAAAVGAAGRALAEGAGSCPVGAGRRLSPQTALPPPHGVPLAGCREIVTARTPLMLDEEGAQESCV</sequence>
<dbReference type="PANTHER" id="PTHR23278">
    <property type="entry name" value="SIDESTEP PROTEIN"/>
    <property type="match status" value="1"/>
</dbReference>
<dbReference type="PROSITE" id="PS50835">
    <property type="entry name" value="IG_LIKE"/>
    <property type="match status" value="1"/>
</dbReference>
<evidence type="ECO:0000313" key="3">
    <source>
        <dbReference type="EMBL" id="KAK7861735.1"/>
    </source>
</evidence>
<keyword evidence="4" id="KW-1185">Reference proteome</keyword>
<organism evidence="3 4">
    <name type="scientific">Gryllus longicercus</name>
    <dbReference type="NCBI Taxonomy" id="2509291"/>
    <lineage>
        <taxon>Eukaryota</taxon>
        <taxon>Metazoa</taxon>
        <taxon>Ecdysozoa</taxon>
        <taxon>Arthropoda</taxon>
        <taxon>Hexapoda</taxon>
        <taxon>Insecta</taxon>
        <taxon>Pterygota</taxon>
        <taxon>Neoptera</taxon>
        <taxon>Polyneoptera</taxon>
        <taxon>Orthoptera</taxon>
        <taxon>Ensifera</taxon>
        <taxon>Gryllidea</taxon>
        <taxon>Grylloidea</taxon>
        <taxon>Gryllidae</taxon>
        <taxon>Gryllinae</taxon>
        <taxon>Gryllus</taxon>
    </lineage>
</organism>
<dbReference type="InterPro" id="IPR036179">
    <property type="entry name" value="Ig-like_dom_sf"/>
</dbReference>
<dbReference type="EMBL" id="JAZDUA010000302">
    <property type="protein sequence ID" value="KAK7861735.1"/>
    <property type="molecule type" value="Genomic_DNA"/>
</dbReference>
<dbReference type="SUPFAM" id="SSF48726">
    <property type="entry name" value="Immunoglobulin"/>
    <property type="match status" value="2"/>
</dbReference>
<reference evidence="3 4" key="1">
    <citation type="submission" date="2024-03" db="EMBL/GenBank/DDBJ databases">
        <title>The genome assembly and annotation of the cricket Gryllus longicercus Weissman &amp; Gray.</title>
        <authorList>
            <person name="Szrajer S."/>
            <person name="Gray D."/>
            <person name="Ylla G."/>
        </authorList>
    </citation>
    <scope>NUCLEOTIDE SEQUENCE [LARGE SCALE GENOMIC DNA]</scope>
    <source>
        <strain evidence="3">DAG 2021-001</strain>
        <tissue evidence="3">Whole body minus gut</tissue>
    </source>
</reference>
<dbReference type="InterPro" id="IPR007110">
    <property type="entry name" value="Ig-like_dom"/>
</dbReference>
<name>A0AAN9Z4V6_9ORTH</name>
<keyword evidence="1" id="KW-1133">Transmembrane helix</keyword>